<keyword evidence="2" id="KW-1185">Reference proteome</keyword>
<dbReference type="Proteomes" id="UP001281147">
    <property type="component" value="Unassembled WGS sequence"/>
</dbReference>
<reference evidence="1" key="1">
    <citation type="submission" date="2023-07" db="EMBL/GenBank/DDBJ databases">
        <title>Black Yeasts Isolated from many extreme environments.</title>
        <authorList>
            <person name="Coleine C."/>
            <person name="Stajich J.E."/>
            <person name="Selbmann L."/>
        </authorList>
    </citation>
    <scope>NUCLEOTIDE SEQUENCE</scope>
    <source>
        <strain evidence="1">CCFEE 5714</strain>
    </source>
</reference>
<proteinExistence type="predicted"/>
<accession>A0ACC3MQQ4</accession>
<sequence>MSDMKPTKTFVYKSVGNLDLSLDLYLPDEPRQIPVVLWFHGGGLLQGRRDQLAAWMRKGVQTYKYACVSADYRLAPQTGVQDIFEDVKDCVNFIRNDLSANVDEGVLDVTRLAVSGSSAGGYLALLAGLYADPKPTVIIPIYPITDPLGSFFTNPQPPALGRYLASKEEMARYLDPKAEPVANCGPLPEDARMHMYSRMLDAANLAELLGISDPKVAAPFRISRCVYQHRLPPAYIVHGDADSAVGVEQADEVVGAMLGCGIEVQYERSHGKDHFLDTGADYENDAFFSFMLKHLDSRQE</sequence>
<protein>
    <submittedName>
        <fullName evidence="1">Uncharacterized protein</fullName>
    </submittedName>
</protein>
<name>A0ACC3MQQ4_9PEZI</name>
<gene>
    <name evidence="1" type="ORF">LTR37_015445</name>
</gene>
<evidence type="ECO:0000313" key="2">
    <source>
        <dbReference type="Proteomes" id="UP001281147"/>
    </source>
</evidence>
<organism evidence="1 2">
    <name type="scientific">Vermiconidia calcicola</name>
    <dbReference type="NCBI Taxonomy" id="1690605"/>
    <lineage>
        <taxon>Eukaryota</taxon>
        <taxon>Fungi</taxon>
        <taxon>Dikarya</taxon>
        <taxon>Ascomycota</taxon>
        <taxon>Pezizomycotina</taxon>
        <taxon>Dothideomycetes</taxon>
        <taxon>Dothideomycetidae</taxon>
        <taxon>Mycosphaerellales</taxon>
        <taxon>Extremaceae</taxon>
        <taxon>Vermiconidia</taxon>
    </lineage>
</organism>
<dbReference type="EMBL" id="JAUTXU010000173">
    <property type="protein sequence ID" value="KAK3701471.1"/>
    <property type="molecule type" value="Genomic_DNA"/>
</dbReference>
<evidence type="ECO:0000313" key="1">
    <source>
        <dbReference type="EMBL" id="KAK3701471.1"/>
    </source>
</evidence>
<comment type="caution">
    <text evidence="1">The sequence shown here is derived from an EMBL/GenBank/DDBJ whole genome shotgun (WGS) entry which is preliminary data.</text>
</comment>